<name>A0A6H2DKT5_9SPHN</name>
<protein>
    <submittedName>
        <fullName evidence="2">Uncharacterized protein</fullName>
    </submittedName>
</protein>
<dbReference type="Proteomes" id="UP000501600">
    <property type="component" value="Chromosome"/>
</dbReference>
<proteinExistence type="predicted"/>
<evidence type="ECO:0000313" key="3">
    <source>
        <dbReference type="Proteomes" id="UP000501600"/>
    </source>
</evidence>
<keyword evidence="1" id="KW-0472">Membrane</keyword>
<evidence type="ECO:0000313" key="2">
    <source>
        <dbReference type="EMBL" id="QJB68361.1"/>
    </source>
</evidence>
<feature type="transmembrane region" description="Helical" evidence="1">
    <location>
        <begin position="16"/>
        <end position="36"/>
    </location>
</feature>
<dbReference type="KEGG" id="phao:HF685_02785"/>
<dbReference type="RefSeq" id="WP_168818205.1">
    <property type="nucleotide sequence ID" value="NZ_CP051217.1"/>
</dbReference>
<keyword evidence="1" id="KW-1133">Transmembrane helix</keyword>
<gene>
    <name evidence="2" type="ORF">HF685_02785</name>
</gene>
<organism evidence="2 3">
    <name type="scientific">Parasphingorhabdus halotolerans</name>
    <dbReference type="NCBI Taxonomy" id="2725558"/>
    <lineage>
        <taxon>Bacteria</taxon>
        <taxon>Pseudomonadati</taxon>
        <taxon>Pseudomonadota</taxon>
        <taxon>Alphaproteobacteria</taxon>
        <taxon>Sphingomonadales</taxon>
        <taxon>Sphingomonadaceae</taxon>
        <taxon>Parasphingorhabdus</taxon>
    </lineage>
</organism>
<evidence type="ECO:0000256" key="1">
    <source>
        <dbReference type="SAM" id="Phobius"/>
    </source>
</evidence>
<keyword evidence="1" id="KW-0812">Transmembrane</keyword>
<dbReference type="EMBL" id="CP051217">
    <property type="protein sequence ID" value="QJB68361.1"/>
    <property type="molecule type" value="Genomic_DNA"/>
</dbReference>
<keyword evidence="3" id="KW-1185">Reference proteome</keyword>
<reference evidence="2 3" key="1">
    <citation type="submission" date="2020-04" db="EMBL/GenBank/DDBJ databases">
        <title>Genome sequence for Sphingorhabdus sp. strain M1.</title>
        <authorList>
            <person name="Park S.-J."/>
        </authorList>
    </citation>
    <scope>NUCLEOTIDE SEQUENCE [LARGE SCALE GENOMIC DNA]</scope>
    <source>
        <strain evidence="2 3">JK6</strain>
    </source>
</reference>
<dbReference type="AlphaFoldDB" id="A0A6H2DKT5"/>
<feature type="transmembrane region" description="Helical" evidence="1">
    <location>
        <begin position="42"/>
        <end position="61"/>
    </location>
</feature>
<accession>A0A6H2DKT5</accession>
<sequence length="75" mass="8706">MNELKSPQKWGFRKPFAVAATLALTLSLIELLSGLSKFDGNFVVTFFTTVIGFAFWAYLIVRIRNWFIFKRKNND</sequence>